<evidence type="ECO:0000313" key="2">
    <source>
        <dbReference type="EMBL" id="UOQ58263.1"/>
    </source>
</evidence>
<dbReference type="NCBIfam" id="NF003816">
    <property type="entry name" value="PRK05406.1-5"/>
    <property type="match status" value="1"/>
</dbReference>
<dbReference type="PANTHER" id="PTHR30292:SF0">
    <property type="entry name" value="5-OXOPROLINASE SUBUNIT A"/>
    <property type="match status" value="1"/>
</dbReference>
<dbReference type="RefSeq" id="WP_244729296.1">
    <property type="nucleotide sequence ID" value="NZ_CP095045.1"/>
</dbReference>
<protein>
    <recommendedName>
        <fullName evidence="1">5-oxoprolinase subunit A</fullName>
        <shortName evidence="1">5-OPase subunit A</shortName>
        <ecNumber evidence="1">3.5.2.9</ecNumber>
    </recommendedName>
    <alternativeName>
        <fullName evidence="1">5-oxoprolinase (ATP-hydrolyzing) subunit A</fullName>
    </alternativeName>
</protein>
<keyword evidence="1" id="KW-0547">Nucleotide-binding</keyword>
<evidence type="ECO:0000256" key="1">
    <source>
        <dbReference type="HAMAP-Rule" id="MF_00691"/>
    </source>
</evidence>
<dbReference type="InterPro" id="IPR011330">
    <property type="entry name" value="Glyco_hydro/deAcase_b/a-brl"/>
</dbReference>
<comment type="similarity">
    <text evidence="1">Belongs to the LamB/PxpA family.</text>
</comment>
<sequence length="253" mass="25994">MTSIDLNADLGESFGSWTFGDDAAVLASISSANVACGFHAGDPPGIRETCRAAARLGVAVGAHPGYRDLAGFGRRFIAYDPEVLAAEIVAQIGAVQALARSAGTSVRYVKPHGALYTRIAHDPVQARAVVAALRDVDPGLPLVVLPGSAIERLAREAGLRVVPEAFADRAYRADGSLVPRGEPGAVLAPEAAVAQAVRLVAEGCATTVDGGEIELTPETICLHGDAPSAVQLAREIRAALEDAGVAIRSFVAA</sequence>
<comment type="function">
    <text evidence="1">Catalyzes the cleavage of 5-oxoproline to form L-glutamate coupled to the hydrolysis of ATP to ADP and inorganic phosphate.</text>
</comment>
<dbReference type="Gene3D" id="3.20.20.370">
    <property type="entry name" value="Glycoside hydrolase/deacetylase"/>
    <property type="match status" value="1"/>
</dbReference>
<reference evidence="2 3" key="1">
    <citation type="submission" date="2022-04" db="EMBL/GenBank/DDBJ databases">
        <title>Leucobacter sp. isolated from rhizosphere of garlic.</title>
        <authorList>
            <person name="Won M."/>
            <person name="Lee C.-M."/>
            <person name="Woen H.-Y."/>
            <person name="Kwon S.-W."/>
        </authorList>
    </citation>
    <scope>NUCLEOTIDE SEQUENCE [LARGE SCALE GENOMIC DNA]</scope>
    <source>
        <strain evidence="2 3">H21R-40</strain>
    </source>
</reference>
<dbReference type="Pfam" id="PF03746">
    <property type="entry name" value="LamB_YcsF"/>
    <property type="match status" value="1"/>
</dbReference>
<proteinExistence type="inferred from homology"/>
<keyword evidence="1" id="KW-0067">ATP-binding</keyword>
<evidence type="ECO:0000313" key="3">
    <source>
        <dbReference type="Proteomes" id="UP000831786"/>
    </source>
</evidence>
<dbReference type="HAMAP" id="MF_00691">
    <property type="entry name" value="PxpA"/>
    <property type="match status" value="1"/>
</dbReference>
<comment type="subunit">
    <text evidence="1">Forms a complex composed of PxpA, PxpB and PxpC.</text>
</comment>
<accession>A0ABY4FPP9</accession>
<dbReference type="InterPro" id="IPR005501">
    <property type="entry name" value="LamB/YcsF/PxpA-like"/>
</dbReference>
<gene>
    <name evidence="1" type="primary">pxpA</name>
    <name evidence="2" type="ORF">MUN78_05305</name>
</gene>
<dbReference type="EC" id="3.5.2.9" evidence="1"/>
<keyword evidence="1" id="KW-0378">Hydrolase</keyword>
<organism evidence="2 3">
    <name type="scientific">Leucobacter allii</name>
    <dbReference type="NCBI Taxonomy" id="2932247"/>
    <lineage>
        <taxon>Bacteria</taxon>
        <taxon>Bacillati</taxon>
        <taxon>Actinomycetota</taxon>
        <taxon>Actinomycetes</taxon>
        <taxon>Micrococcales</taxon>
        <taxon>Microbacteriaceae</taxon>
        <taxon>Leucobacter</taxon>
    </lineage>
</organism>
<dbReference type="SUPFAM" id="SSF88713">
    <property type="entry name" value="Glycoside hydrolase/deacetylase"/>
    <property type="match status" value="1"/>
</dbReference>
<dbReference type="PANTHER" id="PTHR30292">
    <property type="entry name" value="UNCHARACTERIZED PROTEIN YBGL-RELATED"/>
    <property type="match status" value="1"/>
</dbReference>
<name>A0ABY4FPP9_9MICO</name>
<dbReference type="Proteomes" id="UP000831786">
    <property type="component" value="Chromosome"/>
</dbReference>
<dbReference type="NCBIfam" id="NF003814">
    <property type="entry name" value="PRK05406.1-3"/>
    <property type="match status" value="1"/>
</dbReference>
<keyword evidence="3" id="KW-1185">Reference proteome</keyword>
<comment type="catalytic activity">
    <reaction evidence="1">
        <text>5-oxo-L-proline + ATP + 2 H2O = L-glutamate + ADP + phosphate + H(+)</text>
        <dbReference type="Rhea" id="RHEA:10348"/>
        <dbReference type="ChEBI" id="CHEBI:15377"/>
        <dbReference type="ChEBI" id="CHEBI:15378"/>
        <dbReference type="ChEBI" id="CHEBI:29985"/>
        <dbReference type="ChEBI" id="CHEBI:30616"/>
        <dbReference type="ChEBI" id="CHEBI:43474"/>
        <dbReference type="ChEBI" id="CHEBI:58402"/>
        <dbReference type="ChEBI" id="CHEBI:456216"/>
        <dbReference type="EC" id="3.5.2.9"/>
    </reaction>
</comment>
<dbReference type="CDD" id="cd10787">
    <property type="entry name" value="LamB_YcsF_like"/>
    <property type="match status" value="1"/>
</dbReference>
<dbReference type="EMBL" id="CP095045">
    <property type="protein sequence ID" value="UOQ58263.1"/>
    <property type="molecule type" value="Genomic_DNA"/>
</dbReference>